<gene>
    <name evidence="3" type="ORF">HPB48_017592</name>
</gene>
<reference evidence="3 4" key="1">
    <citation type="journal article" date="2020" name="Cell">
        <title>Large-Scale Comparative Analyses of Tick Genomes Elucidate Their Genetic Diversity and Vector Capacities.</title>
        <authorList>
            <consortium name="Tick Genome and Microbiome Consortium (TIGMIC)"/>
            <person name="Jia N."/>
            <person name="Wang J."/>
            <person name="Shi W."/>
            <person name="Du L."/>
            <person name="Sun Y."/>
            <person name="Zhan W."/>
            <person name="Jiang J.F."/>
            <person name="Wang Q."/>
            <person name="Zhang B."/>
            <person name="Ji P."/>
            <person name="Bell-Sakyi L."/>
            <person name="Cui X.M."/>
            <person name="Yuan T.T."/>
            <person name="Jiang B.G."/>
            <person name="Yang W.F."/>
            <person name="Lam T.T."/>
            <person name="Chang Q.C."/>
            <person name="Ding S.J."/>
            <person name="Wang X.J."/>
            <person name="Zhu J.G."/>
            <person name="Ruan X.D."/>
            <person name="Zhao L."/>
            <person name="Wei J.T."/>
            <person name="Ye R.Z."/>
            <person name="Que T.C."/>
            <person name="Du C.H."/>
            <person name="Zhou Y.H."/>
            <person name="Cheng J.X."/>
            <person name="Dai P.F."/>
            <person name="Guo W.B."/>
            <person name="Han X.H."/>
            <person name="Huang E.J."/>
            <person name="Li L.F."/>
            <person name="Wei W."/>
            <person name="Gao Y.C."/>
            <person name="Liu J.Z."/>
            <person name="Shao H.Z."/>
            <person name="Wang X."/>
            <person name="Wang C.C."/>
            <person name="Yang T.C."/>
            <person name="Huo Q.B."/>
            <person name="Li W."/>
            <person name="Chen H.Y."/>
            <person name="Chen S.E."/>
            <person name="Zhou L.G."/>
            <person name="Ni X.B."/>
            <person name="Tian J.H."/>
            <person name="Sheng Y."/>
            <person name="Liu T."/>
            <person name="Pan Y.S."/>
            <person name="Xia L.Y."/>
            <person name="Li J."/>
            <person name="Zhao F."/>
            <person name="Cao W.C."/>
        </authorList>
    </citation>
    <scope>NUCLEOTIDE SEQUENCE [LARGE SCALE GENOMIC DNA]</scope>
    <source>
        <strain evidence="3">HaeL-2018</strain>
    </source>
</reference>
<dbReference type="Proteomes" id="UP000821853">
    <property type="component" value="Chromosome 5"/>
</dbReference>
<comment type="caution">
    <text evidence="3">The sequence shown here is derived from an EMBL/GenBank/DDBJ whole genome shotgun (WGS) entry which is preliminary data.</text>
</comment>
<sequence length="364" mass="40682">MVESLSPDQSSPDGFSEAPAHAASSVDYRNIILPSDQWGKHVSSEEPLCVAYSVCLPGPDMGLLHAQKLVLFRDGDSGVEHQVFVRGVELSLEEHCEPASVLLAVDSMKVCSGAGLPAEFPLARNANMTKWDESLYHTKCKGALSGVEKCCISCKYLRRLLLNQRCRARQPKLKEKLARKLRVKCQAVRRLRAKVKSLDQAIAQMKQENEEIEESALKKKIGKLPPKQKAAVLQCFEAANRKSPKGMRYNPEWLLECIIMRMKSPRLYEHVWREKILVLPSRTCLGKYMRQYESSFGFNGTVLSGIAKKTQKMTEFGRHGGIILGEMKLDENFTVAAGTGKIDGFVDLGPFTTEADNLRHVTMV</sequence>
<proteinExistence type="predicted"/>
<evidence type="ECO:0000313" key="4">
    <source>
        <dbReference type="Proteomes" id="UP000821853"/>
    </source>
</evidence>
<dbReference type="EMBL" id="JABSTR010000007">
    <property type="protein sequence ID" value="KAH9375726.1"/>
    <property type="molecule type" value="Genomic_DNA"/>
</dbReference>
<name>A0A9J6GBH2_HAELO</name>
<feature type="coiled-coil region" evidence="1">
    <location>
        <begin position="188"/>
        <end position="218"/>
    </location>
</feature>
<protein>
    <recommendedName>
        <fullName evidence="2">Transposable element P transposase-like RNase H domain-containing protein</fullName>
    </recommendedName>
</protein>
<evidence type="ECO:0000259" key="2">
    <source>
        <dbReference type="Pfam" id="PF21787"/>
    </source>
</evidence>
<organism evidence="3 4">
    <name type="scientific">Haemaphysalis longicornis</name>
    <name type="common">Bush tick</name>
    <dbReference type="NCBI Taxonomy" id="44386"/>
    <lineage>
        <taxon>Eukaryota</taxon>
        <taxon>Metazoa</taxon>
        <taxon>Ecdysozoa</taxon>
        <taxon>Arthropoda</taxon>
        <taxon>Chelicerata</taxon>
        <taxon>Arachnida</taxon>
        <taxon>Acari</taxon>
        <taxon>Parasitiformes</taxon>
        <taxon>Ixodida</taxon>
        <taxon>Ixodoidea</taxon>
        <taxon>Ixodidae</taxon>
        <taxon>Haemaphysalinae</taxon>
        <taxon>Haemaphysalis</taxon>
    </lineage>
</organism>
<accession>A0A9J6GBH2</accession>
<dbReference type="Pfam" id="PF21787">
    <property type="entry name" value="TNP-like_RNaseH_N"/>
    <property type="match status" value="1"/>
</dbReference>
<keyword evidence="1" id="KW-0175">Coiled coil</keyword>
<feature type="domain" description="Transposable element P transposase-like RNase H" evidence="2">
    <location>
        <begin position="296"/>
        <end position="359"/>
    </location>
</feature>
<evidence type="ECO:0000313" key="3">
    <source>
        <dbReference type="EMBL" id="KAH9375726.1"/>
    </source>
</evidence>
<dbReference type="VEuPathDB" id="VectorBase:HLOH_051809"/>
<dbReference type="AlphaFoldDB" id="A0A9J6GBH2"/>
<keyword evidence="4" id="KW-1185">Reference proteome</keyword>
<evidence type="ECO:0000256" key="1">
    <source>
        <dbReference type="SAM" id="Coils"/>
    </source>
</evidence>
<dbReference type="InterPro" id="IPR048365">
    <property type="entry name" value="TNP-like_RNaseH_N"/>
</dbReference>